<sequence>MGDHVTDEDGQLEQLVDRLRFEDEPGPLTRQLQTRASDLRNEQQRIRAGETALPNLLVQVLSICRQHLGDDAVDPTPWLSLAEQAGRTAANLVAENDPNRDRLVRAGYVEAVSSMLSNTPDRSMPLGMSRALAASLLNLVVQGHEPSLAALATDGNVLPLLRYARRITPLLLSKDSDDWRLVAGWFWNIIALTCQTGKVHGSAEIVSLLLDPLCILPVGRLDAEDVPVVTSACEAIEATASVEGSNLSVFMLAQQNESAEESKTPLDRVTDFIESAAVAPGEAVGDDGDDGDESGDDEVAKTLGAAKRSLVGATVELSCVVPNEGPFWETMRRWLSLSDRDDLQTTALLCFGNRAMGDGQAEALLPTLMDTILGLLEPTTPMLKQHAVVGLLKNLSIPTTNKAALGQAGVIAKLASMSVWSPERDLVGSVQGGSVGVVKNLCRDNVDNAVRLLEAKDAVGQILDLITRTEDPAIRFEATRVFVNALRSLANTRGAKQDAIHSLSTQPIVNALCNMLAQSRQYPLLTNEAVISLALLATFGPPDTCSKICTGLVNSQGLKVLGEIVAPASEGAFSREVQANSVTLLRALRAGAANGGETTGRVRKEVSDAVRQAKGEGRAVAEGAEAVWEDANAVEV</sequence>
<protein>
    <submittedName>
        <fullName evidence="1">Uncharacterized protein</fullName>
    </submittedName>
</protein>
<evidence type="ECO:0000313" key="1">
    <source>
        <dbReference type="EMBL" id="RSH91390.1"/>
    </source>
</evidence>
<gene>
    <name evidence="1" type="ORF">EHS25_009689</name>
</gene>
<organism evidence="1 2">
    <name type="scientific">Saitozyma podzolica</name>
    <dbReference type="NCBI Taxonomy" id="1890683"/>
    <lineage>
        <taxon>Eukaryota</taxon>
        <taxon>Fungi</taxon>
        <taxon>Dikarya</taxon>
        <taxon>Basidiomycota</taxon>
        <taxon>Agaricomycotina</taxon>
        <taxon>Tremellomycetes</taxon>
        <taxon>Tremellales</taxon>
        <taxon>Trimorphomycetaceae</taxon>
        <taxon>Saitozyma</taxon>
    </lineage>
</organism>
<dbReference type="EMBL" id="RSCD01000008">
    <property type="protein sequence ID" value="RSH91390.1"/>
    <property type="molecule type" value="Genomic_DNA"/>
</dbReference>
<keyword evidence="2" id="KW-1185">Reference proteome</keyword>
<name>A0A427YJZ1_9TREE</name>
<dbReference type="PANTHER" id="PTHR10957">
    <property type="entry name" value="RAP1 GTPASE-GDP DISSOCIATION STIMULATOR 1"/>
    <property type="match status" value="1"/>
</dbReference>
<dbReference type="InterPro" id="IPR016024">
    <property type="entry name" value="ARM-type_fold"/>
</dbReference>
<dbReference type="SUPFAM" id="SSF48371">
    <property type="entry name" value="ARM repeat"/>
    <property type="match status" value="1"/>
</dbReference>
<dbReference type="OrthoDB" id="26149at2759"/>
<evidence type="ECO:0000313" key="2">
    <source>
        <dbReference type="Proteomes" id="UP000279259"/>
    </source>
</evidence>
<accession>A0A427YJZ1</accession>
<dbReference type="InterPro" id="IPR011989">
    <property type="entry name" value="ARM-like"/>
</dbReference>
<reference evidence="1 2" key="1">
    <citation type="submission" date="2018-11" db="EMBL/GenBank/DDBJ databases">
        <title>Genome sequence of Saitozyma podzolica DSM 27192.</title>
        <authorList>
            <person name="Aliyu H."/>
            <person name="Gorte O."/>
            <person name="Ochsenreither K."/>
        </authorList>
    </citation>
    <scope>NUCLEOTIDE SEQUENCE [LARGE SCALE GENOMIC DNA]</scope>
    <source>
        <strain evidence="1 2">DSM 27192</strain>
    </source>
</reference>
<dbReference type="AlphaFoldDB" id="A0A427YJZ1"/>
<comment type="caution">
    <text evidence="1">The sequence shown here is derived from an EMBL/GenBank/DDBJ whole genome shotgun (WGS) entry which is preliminary data.</text>
</comment>
<dbReference type="InterPro" id="IPR040144">
    <property type="entry name" value="RAP1GDS1"/>
</dbReference>
<dbReference type="Proteomes" id="UP000279259">
    <property type="component" value="Unassembled WGS sequence"/>
</dbReference>
<proteinExistence type="predicted"/>
<dbReference type="STRING" id="1890683.A0A427YJZ1"/>
<dbReference type="GO" id="GO:0005085">
    <property type="term" value="F:guanyl-nucleotide exchange factor activity"/>
    <property type="evidence" value="ECO:0007669"/>
    <property type="project" value="InterPro"/>
</dbReference>
<dbReference type="Gene3D" id="1.25.10.10">
    <property type="entry name" value="Leucine-rich Repeat Variant"/>
    <property type="match status" value="2"/>
</dbReference>